<dbReference type="OrthoDB" id="4417174at2"/>
<protein>
    <submittedName>
        <fullName evidence="5">Protocatechuate 3,4-dioxygenase</fullName>
    </submittedName>
</protein>
<reference evidence="5 6" key="1">
    <citation type="submission" date="2015-01" db="EMBL/GenBank/DDBJ databases">
        <title>Genome sequence of Mycobacterium llatzerense and Mycobacterium immunogenum recovered from brain abscess.</title>
        <authorList>
            <person name="Greninger A.L."/>
            <person name="Langelier C."/>
            <person name="Cunningham G."/>
            <person name="Chiu C.Y."/>
            <person name="Miller S."/>
        </authorList>
    </citation>
    <scope>NUCLEOTIDE SEQUENCE [LARGE SCALE GENOMIC DNA]</scope>
    <source>
        <strain evidence="5 6">CLUC14</strain>
    </source>
</reference>
<dbReference type="CDD" id="cd03463">
    <property type="entry name" value="3_4-PCD_alpha"/>
    <property type="match status" value="1"/>
</dbReference>
<dbReference type="PANTHER" id="PTHR33711">
    <property type="entry name" value="DIOXYGENASE, PUTATIVE (AFU_ORTHOLOGUE AFUA_2G02910)-RELATED"/>
    <property type="match status" value="1"/>
</dbReference>
<evidence type="ECO:0000256" key="3">
    <source>
        <dbReference type="ARBA" id="ARBA00023002"/>
    </source>
</evidence>
<proteinExistence type="inferred from homology"/>
<keyword evidence="3" id="KW-0560">Oxidoreductase</keyword>
<dbReference type="RefSeq" id="WP_006898355.1">
    <property type="nucleotide sequence ID" value="NZ_JXST01000061.1"/>
</dbReference>
<evidence type="ECO:0000256" key="1">
    <source>
        <dbReference type="ARBA" id="ARBA00007825"/>
    </source>
</evidence>
<keyword evidence="2 5" id="KW-0223">Dioxygenase</keyword>
<evidence type="ECO:0000313" key="5">
    <source>
        <dbReference type="EMBL" id="KIU13863.1"/>
    </source>
</evidence>
<evidence type="ECO:0000313" key="6">
    <source>
        <dbReference type="Proteomes" id="UP000032221"/>
    </source>
</evidence>
<evidence type="ECO:0000256" key="2">
    <source>
        <dbReference type="ARBA" id="ARBA00022964"/>
    </source>
</evidence>
<dbReference type="Proteomes" id="UP000032221">
    <property type="component" value="Unassembled WGS sequence"/>
</dbReference>
<dbReference type="InterPro" id="IPR050770">
    <property type="entry name" value="Intradiol_RC_Dioxygenase"/>
</dbReference>
<dbReference type="EMBL" id="JXST01000061">
    <property type="protein sequence ID" value="KIU13863.1"/>
    <property type="molecule type" value="Genomic_DNA"/>
</dbReference>
<dbReference type="SUPFAM" id="SSF49482">
    <property type="entry name" value="Aromatic compound dioxygenase"/>
    <property type="match status" value="1"/>
</dbReference>
<dbReference type="InterPro" id="IPR012786">
    <property type="entry name" value="Protocat_dOase_a"/>
</dbReference>
<dbReference type="PANTHER" id="PTHR33711:SF9">
    <property type="entry name" value="PROTOCATECHUATE 3,4-DIOXYGENASE ALPHA CHAIN"/>
    <property type="match status" value="1"/>
</dbReference>
<dbReference type="NCBIfam" id="TIGR02423">
    <property type="entry name" value="protocat_alph"/>
    <property type="match status" value="1"/>
</dbReference>
<comment type="caution">
    <text evidence="5">The sequence shown here is derived from an EMBL/GenBank/DDBJ whole genome shotgun (WGS) entry which is preliminary data.</text>
</comment>
<feature type="domain" description="Intradiol ring-cleavage dioxygenases" evidence="4">
    <location>
        <begin position="36"/>
        <end position="106"/>
    </location>
</feature>
<accession>A0A0D1IWX0</accession>
<organism evidence="5 6">
    <name type="scientific">Mycolicibacterium llatzerense</name>
    <dbReference type="NCBI Taxonomy" id="280871"/>
    <lineage>
        <taxon>Bacteria</taxon>
        <taxon>Bacillati</taxon>
        <taxon>Actinomycetota</taxon>
        <taxon>Actinomycetes</taxon>
        <taxon>Mycobacteriales</taxon>
        <taxon>Mycobacteriaceae</taxon>
        <taxon>Mycolicibacterium</taxon>
    </lineage>
</organism>
<sequence>MSPRLHPTPGQTVGPFFHYALPYDGDSELVPASSPGAIRFHGRVLDGSGAPVPDALVELWQADASGAIVQQPGSLRRDGWTFTGWGRSSTDNAGHYSFSTIAPGGVDGGAPFFALTVFARGLLDRLFTRAYLPGHEAALAADPLLSSLEPDRRATLVAEADAQGHAFDIRLQGQGETVFLTFPGHGAAH</sequence>
<dbReference type="Gene3D" id="2.60.130.10">
    <property type="entry name" value="Aromatic compound dioxygenase"/>
    <property type="match status" value="1"/>
</dbReference>
<keyword evidence="6" id="KW-1185">Reference proteome</keyword>
<dbReference type="InterPro" id="IPR000627">
    <property type="entry name" value="Intradiol_dOase_C"/>
</dbReference>
<dbReference type="InterPro" id="IPR015889">
    <property type="entry name" value="Intradiol_dOase_core"/>
</dbReference>
<dbReference type="PATRIC" id="fig|280871.6.peg.5686"/>
<evidence type="ECO:0000259" key="4">
    <source>
        <dbReference type="Pfam" id="PF00775"/>
    </source>
</evidence>
<dbReference type="AlphaFoldDB" id="A0A0D1IWX0"/>
<dbReference type="GO" id="GO:0018578">
    <property type="term" value="F:protocatechuate 3,4-dioxygenase activity"/>
    <property type="evidence" value="ECO:0007669"/>
    <property type="project" value="InterPro"/>
</dbReference>
<dbReference type="GO" id="GO:0008199">
    <property type="term" value="F:ferric iron binding"/>
    <property type="evidence" value="ECO:0007669"/>
    <property type="project" value="InterPro"/>
</dbReference>
<name>A0A0D1IWX0_9MYCO</name>
<dbReference type="STRING" id="280871.TL10_27425"/>
<gene>
    <name evidence="5" type="ORF">TL10_27425</name>
</gene>
<dbReference type="Pfam" id="PF00775">
    <property type="entry name" value="Dioxygenase_C"/>
    <property type="match status" value="1"/>
</dbReference>
<comment type="similarity">
    <text evidence="1">Belongs to the intradiol ring-cleavage dioxygenase family.</text>
</comment>